<dbReference type="Proteomes" id="UP000029585">
    <property type="component" value="Unassembled WGS sequence"/>
</dbReference>
<dbReference type="SMART" id="SM00882">
    <property type="entry name" value="CoA_trans"/>
    <property type="match status" value="1"/>
</dbReference>
<dbReference type="GO" id="GO:0008410">
    <property type="term" value="F:CoA-transferase activity"/>
    <property type="evidence" value="ECO:0007669"/>
    <property type="project" value="InterPro"/>
</dbReference>
<reference evidence="2 3" key="1">
    <citation type="submission" date="2011-08" db="EMBL/GenBank/DDBJ databases">
        <title>The Genome Sequence of Clostridium orbiscindens 1_3_50AFAA.</title>
        <authorList>
            <consortium name="The Broad Institute Genome Sequencing Platform"/>
            <person name="Earl A."/>
            <person name="Ward D."/>
            <person name="Feldgarden M."/>
            <person name="Gevers D."/>
            <person name="Daigneault M."/>
            <person name="Strauss J."/>
            <person name="Allen-Vercoe E."/>
            <person name="Young S.K."/>
            <person name="Zeng Q."/>
            <person name="Gargeya S."/>
            <person name="Fitzgerald M."/>
            <person name="Haas B."/>
            <person name="Abouelleil A."/>
            <person name="Alvarado L."/>
            <person name="Arachchi H.M."/>
            <person name="Berlin A."/>
            <person name="Brown A."/>
            <person name="Chapman S.B."/>
            <person name="Chen Z."/>
            <person name="Dunbar C."/>
            <person name="Freedman E."/>
            <person name="Gearin G."/>
            <person name="Gellesch M."/>
            <person name="Goldberg J."/>
            <person name="Griggs A."/>
            <person name="Gujja S."/>
            <person name="Heiman D."/>
            <person name="Howarth C."/>
            <person name="Larson L."/>
            <person name="Lui A."/>
            <person name="MacDonald P.J.P."/>
            <person name="Montmayeur A."/>
            <person name="Murphy C."/>
            <person name="Neiman D."/>
            <person name="Pearson M."/>
            <person name="Priest M."/>
            <person name="Roberts A."/>
            <person name="Saif S."/>
            <person name="Shea T."/>
            <person name="Shenoy N."/>
            <person name="Sisk P."/>
            <person name="Stolte C."/>
            <person name="Sykes S."/>
            <person name="Wortman J."/>
            <person name="Nusbaum C."/>
            <person name="Birren B."/>
        </authorList>
    </citation>
    <scope>NUCLEOTIDE SEQUENCE [LARGE SCALE GENOMIC DNA]</scope>
    <source>
        <strain evidence="2 3">1_3_50AFAA</strain>
    </source>
</reference>
<dbReference type="InterPro" id="IPR037171">
    <property type="entry name" value="NagB/RpiA_transferase-like"/>
</dbReference>
<dbReference type="HOGENOM" id="CLU_019942_2_1_9"/>
<dbReference type="AlphaFoldDB" id="A0A096BEW3"/>
<dbReference type="PANTHER" id="PTHR13707">
    <property type="entry name" value="KETOACID-COENZYME A TRANSFERASE"/>
    <property type="match status" value="1"/>
</dbReference>
<organism evidence="2 3">
    <name type="scientific">Flavonifractor plautii 1_3_50AFAA</name>
    <dbReference type="NCBI Taxonomy" id="742738"/>
    <lineage>
        <taxon>Bacteria</taxon>
        <taxon>Bacillati</taxon>
        <taxon>Bacillota</taxon>
        <taxon>Clostridia</taxon>
        <taxon>Eubacteriales</taxon>
        <taxon>Oscillospiraceae</taxon>
        <taxon>Flavonifractor</taxon>
    </lineage>
</organism>
<comment type="caution">
    <text evidence="2">The sequence shown here is derived from an EMBL/GenBank/DDBJ whole genome shotgun (WGS) entry which is preliminary data.</text>
</comment>
<protein>
    <submittedName>
        <fullName evidence="2">Uncharacterized protein</fullName>
    </submittedName>
</protein>
<dbReference type="PANTHER" id="PTHR13707:SF60">
    <property type="entry name" value="ACETATE COA-TRANSFERASE SUBUNIT ALPHA"/>
    <property type="match status" value="1"/>
</dbReference>
<dbReference type="Gene3D" id="3.40.1080.10">
    <property type="entry name" value="Glutaconate Coenzyme A-transferase"/>
    <property type="match status" value="1"/>
</dbReference>
<dbReference type="InterPro" id="IPR004165">
    <property type="entry name" value="CoA_trans_fam_I"/>
</dbReference>
<dbReference type="RefSeq" id="WP_021630051.1">
    <property type="nucleotide sequence ID" value="NZ_KN174161.1"/>
</dbReference>
<evidence type="ECO:0000313" key="2">
    <source>
        <dbReference type="EMBL" id="KGF57561.1"/>
    </source>
</evidence>
<dbReference type="InterPro" id="IPR012792">
    <property type="entry name" value="3-oxoacid_CoA-transf_A"/>
</dbReference>
<dbReference type="EMBL" id="ADLO01000002">
    <property type="protein sequence ID" value="KGF57561.1"/>
    <property type="molecule type" value="Genomic_DNA"/>
</dbReference>
<evidence type="ECO:0000313" key="3">
    <source>
        <dbReference type="Proteomes" id="UP000029585"/>
    </source>
</evidence>
<proteinExistence type="predicted"/>
<sequence>MRNKIISVAEAVDMIPDGATIMYGGFLGCGSAHHIIEALAQKGTKDLTIIGNDCGMATGPNGEEFYGVAKLVHNHQVKHVIATHVGMTPDVGTQGMVDKTLTVDLIPQGTLAEMIRAGGAGLGGVLTPTGVGTIVEDSPFCLGKQTIDGRDYLLMKPIRADFALINGHLVDKFGNIWYKGTTRNFNIVMATAADVVIAEADNVVEIGDIQPENVVTSGAFVNYIVDGGNA</sequence>
<accession>A0A096BEW3</accession>
<dbReference type="PROSITE" id="PS51257">
    <property type="entry name" value="PROKAR_LIPOPROTEIN"/>
    <property type="match status" value="1"/>
</dbReference>
<keyword evidence="1" id="KW-0808">Transferase</keyword>
<keyword evidence="3" id="KW-1185">Reference proteome</keyword>
<dbReference type="eggNOG" id="COG1788">
    <property type="taxonomic scope" value="Bacteria"/>
</dbReference>
<gene>
    <name evidence="2" type="ORF">HMPREF9460_00024</name>
</gene>
<dbReference type="NCBIfam" id="TIGR02429">
    <property type="entry name" value="pcaI_scoA_fam"/>
    <property type="match status" value="1"/>
</dbReference>
<name>A0A096BEW3_FLAPL</name>
<dbReference type="PATRIC" id="fig|742738.3.peg.26"/>
<evidence type="ECO:0000256" key="1">
    <source>
        <dbReference type="ARBA" id="ARBA00022679"/>
    </source>
</evidence>
<dbReference type="SUPFAM" id="SSF100950">
    <property type="entry name" value="NagB/RpiA/CoA transferase-like"/>
    <property type="match status" value="1"/>
</dbReference>
<dbReference type="Pfam" id="PF01144">
    <property type="entry name" value="CoA_trans"/>
    <property type="match status" value="1"/>
</dbReference>